<organism evidence="1 2">
    <name type="scientific">Citricoccus parietis</name>
    <dbReference type="NCBI Taxonomy" id="592307"/>
    <lineage>
        <taxon>Bacteria</taxon>
        <taxon>Bacillati</taxon>
        <taxon>Actinomycetota</taxon>
        <taxon>Actinomycetes</taxon>
        <taxon>Micrococcales</taxon>
        <taxon>Micrococcaceae</taxon>
        <taxon>Citricoccus</taxon>
    </lineage>
</organism>
<evidence type="ECO:0000313" key="1">
    <source>
        <dbReference type="EMBL" id="MFB9073456.1"/>
    </source>
</evidence>
<gene>
    <name evidence="1" type="ORF">ACFFX0_20550</name>
</gene>
<name>A0ABV5G3D8_9MICC</name>
<keyword evidence="2" id="KW-1185">Reference proteome</keyword>
<proteinExistence type="predicted"/>
<protein>
    <submittedName>
        <fullName evidence="1">Uncharacterized protein</fullName>
    </submittedName>
</protein>
<dbReference type="EMBL" id="JBHMFI010000001">
    <property type="protein sequence ID" value="MFB9073456.1"/>
    <property type="molecule type" value="Genomic_DNA"/>
</dbReference>
<evidence type="ECO:0000313" key="2">
    <source>
        <dbReference type="Proteomes" id="UP001589575"/>
    </source>
</evidence>
<sequence>MVEPFGSVKAQVPRMPRRITMTGSREHLRHFPSTTLDEQICRT</sequence>
<accession>A0ABV5G3D8</accession>
<comment type="caution">
    <text evidence="1">The sequence shown here is derived from an EMBL/GenBank/DDBJ whole genome shotgun (WGS) entry which is preliminary data.</text>
</comment>
<dbReference type="Proteomes" id="UP001589575">
    <property type="component" value="Unassembled WGS sequence"/>
</dbReference>
<reference evidence="1 2" key="1">
    <citation type="submission" date="2024-09" db="EMBL/GenBank/DDBJ databases">
        <authorList>
            <person name="Sun Q."/>
            <person name="Mori K."/>
        </authorList>
    </citation>
    <scope>NUCLEOTIDE SEQUENCE [LARGE SCALE GENOMIC DNA]</scope>
    <source>
        <strain evidence="1 2">CCM 7609</strain>
    </source>
</reference>